<accession>M8BHM1</accession>
<dbReference type="PANTHER" id="PTHR34145">
    <property type="entry name" value="OS02G0105600 PROTEIN"/>
    <property type="match status" value="1"/>
</dbReference>
<evidence type="ECO:0000256" key="1">
    <source>
        <dbReference type="SAM" id="MobiDB-lite"/>
    </source>
</evidence>
<feature type="domain" description="At1g61320/AtMIF1 LRR" evidence="2">
    <location>
        <begin position="165"/>
        <end position="469"/>
    </location>
</feature>
<protein>
    <recommendedName>
        <fullName evidence="2">At1g61320/AtMIF1 LRR domain-containing protein</fullName>
    </recommendedName>
</protein>
<name>M8BHM1_AEGTA</name>
<dbReference type="EnsemblPlants" id="EMT24485">
    <property type="protein sequence ID" value="EMT24485"/>
    <property type="gene ID" value="F775_02677"/>
</dbReference>
<dbReference type="AlphaFoldDB" id="M8BHM1"/>
<evidence type="ECO:0000259" key="2">
    <source>
        <dbReference type="Pfam" id="PF23622"/>
    </source>
</evidence>
<feature type="domain" description="At1g61320/AtMIF1 LRR" evidence="2">
    <location>
        <begin position="479"/>
        <end position="522"/>
    </location>
</feature>
<dbReference type="InterPro" id="IPR053772">
    <property type="entry name" value="At1g61320/At1g61330-like"/>
</dbReference>
<dbReference type="Gene3D" id="3.80.10.10">
    <property type="entry name" value="Ribonuclease Inhibitor"/>
    <property type="match status" value="1"/>
</dbReference>
<dbReference type="Pfam" id="PF23622">
    <property type="entry name" value="LRR_At1g61320_AtMIF1"/>
    <property type="match status" value="2"/>
</dbReference>
<dbReference type="InterPro" id="IPR055357">
    <property type="entry name" value="LRR_At1g61320_AtMIF1"/>
</dbReference>
<reference evidence="3" key="1">
    <citation type="submission" date="2015-06" db="UniProtKB">
        <authorList>
            <consortium name="EnsemblPlants"/>
        </authorList>
    </citation>
    <scope>IDENTIFICATION</scope>
</reference>
<sequence length="540" mass="60818">MAMAARGRAPAGPPGLRRSSGFGRVKRRGRGKAAERRQWPPGWRSGCGGNFPEVRIDTIIVRKPLVTLSRKFLRAMRSLPTTVTTIAPSTYVTQRTMCNHRELLEDIWHRIHSLMPMRDAARAACLSRAFLHSWRCHPNLTLDWQTLCSKSKGGGGNFSRKIDSIIRNHSGIGLKRLELDIFDDDRTLPYIDSWLQFAVTPGIEELTLGLYKRYNFPCSLLSDGVRNSIRYLELRRSAFRPMAELGPLRSLTTLHLCSVRITGDEVGCFLSNSPALEQLKLYDCKEIIFLKIPCMLQRLRCLSVFSCWMLQLIECKAPNLSNIYASGENIKLSLSEALCMKDLCMCFPNVIGYALAELPSIMPTLETLEIGSEDEVVNTPMLPTKFIHLKHLNIQITESDDYFHLASFLDASPSLETLFLDVSKDKEYVDRESVFGGSSLHLRQLPEDRHVRLKLKRVEIIGFSSAKSLCRPIGKTVLEENKCRPISKTVLEEASRAVVAIRRFIEDQVPPTAKLSVLEPCTRCHSSHKLAAGDMVMEGG</sequence>
<evidence type="ECO:0000313" key="3">
    <source>
        <dbReference type="EnsemblPlants" id="EMT24485"/>
    </source>
</evidence>
<dbReference type="PANTHER" id="PTHR34145:SF52">
    <property type="entry name" value="OS02G0105800 PROTEIN"/>
    <property type="match status" value="1"/>
</dbReference>
<dbReference type="SUPFAM" id="SSF52058">
    <property type="entry name" value="L domain-like"/>
    <property type="match status" value="1"/>
</dbReference>
<feature type="compositionally biased region" description="Low complexity" evidence="1">
    <location>
        <begin position="1"/>
        <end position="23"/>
    </location>
</feature>
<proteinExistence type="predicted"/>
<feature type="region of interest" description="Disordered" evidence="1">
    <location>
        <begin position="1"/>
        <end position="41"/>
    </location>
</feature>
<dbReference type="InterPro" id="IPR032675">
    <property type="entry name" value="LRR_dom_sf"/>
</dbReference>
<dbReference type="ExpressionAtlas" id="M8BHM1">
    <property type="expression patterns" value="baseline"/>
</dbReference>
<organism evidence="3">
    <name type="scientific">Aegilops tauschii</name>
    <name type="common">Tausch's goatgrass</name>
    <name type="synonym">Aegilops squarrosa</name>
    <dbReference type="NCBI Taxonomy" id="37682"/>
    <lineage>
        <taxon>Eukaryota</taxon>
        <taxon>Viridiplantae</taxon>
        <taxon>Streptophyta</taxon>
        <taxon>Embryophyta</taxon>
        <taxon>Tracheophyta</taxon>
        <taxon>Spermatophyta</taxon>
        <taxon>Magnoliopsida</taxon>
        <taxon>Liliopsida</taxon>
        <taxon>Poales</taxon>
        <taxon>Poaceae</taxon>
        <taxon>BOP clade</taxon>
        <taxon>Pooideae</taxon>
        <taxon>Triticodae</taxon>
        <taxon>Triticeae</taxon>
        <taxon>Triticinae</taxon>
        <taxon>Aegilops</taxon>
    </lineage>
</organism>